<feature type="transmembrane region" description="Helical" evidence="1">
    <location>
        <begin position="27"/>
        <end position="47"/>
    </location>
</feature>
<keyword evidence="1" id="KW-1133">Transmembrane helix</keyword>
<keyword evidence="3" id="KW-1185">Reference proteome</keyword>
<keyword evidence="1" id="KW-0472">Membrane</keyword>
<evidence type="ECO:0000313" key="3">
    <source>
        <dbReference type="Proteomes" id="UP000077381"/>
    </source>
</evidence>
<dbReference type="PATRIC" id="fig|1716141.3.peg.2743"/>
<sequence>MIAGLWSLVAVAYTVFGATDPETTTGEWAALTVFLWIIAAGLAWPAVRIQRRTRRAPAGGGS</sequence>
<reference evidence="2 3" key="1">
    <citation type="submission" date="2015-12" db="EMBL/GenBank/DDBJ databases">
        <title>Genome sequence of Streptomyces sp. G25.</title>
        <authorList>
            <person name="Poehlein A."/>
            <person name="Roettig A."/>
            <person name="Hiessl S."/>
            <person name="Hauschild P."/>
            <person name="Schauer J."/>
            <person name="Madkour M.H."/>
            <person name="Al-Ansari A.M."/>
            <person name="Almakishah N.H."/>
            <person name="Steinbuechel A."/>
            <person name="Daniel R."/>
        </authorList>
    </citation>
    <scope>NUCLEOTIDE SEQUENCE [LARGE SCALE GENOMIC DNA]</scope>
    <source>
        <strain evidence="3">G25(2015)</strain>
    </source>
</reference>
<evidence type="ECO:0000256" key="1">
    <source>
        <dbReference type="SAM" id="Phobius"/>
    </source>
</evidence>
<gene>
    <name evidence="2" type="ORF">STSP_26030</name>
</gene>
<evidence type="ECO:0000313" key="2">
    <source>
        <dbReference type="EMBL" id="OAH14153.1"/>
    </source>
</evidence>
<proteinExistence type="predicted"/>
<dbReference type="EMBL" id="LOHS01000070">
    <property type="protein sequence ID" value="OAH14153.1"/>
    <property type="molecule type" value="Genomic_DNA"/>
</dbReference>
<accession>A0A177HTE7</accession>
<dbReference type="RefSeq" id="WP_067276176.1">
    <property type="nucleotide sequence ID" value="NZ_LOHS01000070.1"/>
</dbReference>
<dbReference type="Proteomes" id="UP000077381">
    <property type="component" value="Unassembled WGS sequence"/>
</dbReference>
<protein>
    <submittedName>
        <fullName evidence="2">Uncharacterized protein</fullName>
    </submittedName>
</protein>
<keyword evidence="1" id="KW-0812">Transmembrane</keyword>
<organism evidence="2 3">
    <name type="scientific">Streptomyces jeddahensis</name>
    <dbReference type="NCBI Taxonomy" id="1716141"/>
    <lineage>
        <taxon>Bacteria</taxon>
        <taxon>Bacillati</taxon>
        <taxon>Actinomycetota</taxon>
        <taxon>Actinomycetes</taxon>
        <taxon>Kitasatosporales</taxon>
        <taxon>Streptomycetaceae</taxon>
        <taxon>Streptomyces</taxon>
    </lineage>
</organism>
<name>A0A177HTE7_9ACTN</name>
<comment type="caution">
    <text evidence="2">The sequence shown here is derived from an EMBL/GenBank/DDBJ whole genome shotgun (WGS) entry which is preliminary data.</text>
</comment>
<dbReference type="AlphaFoldDB" id="A0A177HTE7"/>
<dbReference type="STRING" id="1716141.STSP_26030"/>